<feature type="domain" description="Beta-lactamase-related" evidence="4">
    <location>
        <begin position="34"/>
        <end position="341"/>
    </location>
</feature>
<dbReference type="InterPro" id="IPR001466">
    <property type="entry name" value="Beta-lactam-related"/>
</dbReference>
<keyword evidence="3" id="KW-0732">Signal</keyword>
<evidence type="ECO:0000256" key="3">
    <source>
        <dbReference type="SAM" id="SignalP"/>
    </source>
</evidence>
<comment type="caution">
    <text evidence="5">The sequence shown here is derived from an EMBL/GenBank/DDBJ whole genome shotgun (WGS) entry which is preliminary data.</text>
</comment>
<accession>A0ABP3P3F1</accession>
<dbReference type="InterPro" id="IPR050491">
    <property type="entry name" value="AmpC-like"/>
</dbReference>
<keyword evidence="2" id="KW-0472">Membrane</keyword>
<dbReference type="PANTHER" id="PTHR46825:SF11">
    <property type="entry name" value="PENICILLIN-BINDING PROTEIN 4"/>
    <property type="match status" value="1"/>
</dbReference>
<evidence type="ECO:0000259" key="4">
    <source>
        <dbReference type="Pfam" id="PF00144"/>
    </source>
</evidence>
<organism evidence="5 6">
    <name type="scientific">Rhizomicrobium electricum</name>
    <dbReference type="NCBI Taxonomy" id="480070"/>
    <lineage>
        <taxon>Bacteria</taxon>
        <taxon>Pseudomonadati</taxon>
        <taxon>Pseudomonadota</taxon>
        <taxon>Alphaproteobacteria</taxon>
        <taxon>Micropepsales</taxon>
        <taxon>Micropepsaceae</taxon>
        <taxon>Rhizomicrobium</taxon>
    </lineage>
</organism>
<feature type="signal peptide" evidence="3">
    <location>
        <begin position="1"/>
        <end position="23"/>
    </location>
</feature>
<comment type="subcellular location">
    <subcellularLocation>
        <location evidence="1">Membrane</location>
    </subcellularLocation>
</comment>
<sequence length="450" mass="49038">MTVLLKRIAQFASVLLLAMPALAAAPDAVRMEEIIQSYAKSGQFMGSVLVWKDGQTLIDKGYGYANLEWQVTNAPDSKFRIGSMTKQFTAVAILLLQERGKLAITDPVRKYIPDAPAAWDKITLYHLLTHTSGIPNFTDLPDHQERARNPVTPAEELAWFKDKPLNFPPGTKWNYSNSGYSVLGMVIEKASGLSYQQFLTDNFFTPLGMKNTGYDSNKTVIANHAYGYAPGKDGVEVAAYNDMTVPYAAGALYSTTHDILIWDQALFGGKVLKPASLKTMMKPFLDDYGCGFWIKKAGGHTDVTHAGGINGFNTDGHYLPDDKLAVVVMANLNGPAAGEVAEKMVKVALGEPVVLASERKEVAIDPAGFDALAGIYQIAPKFSLTFSRDGGSFYVQGTGQPRVEIFPLGPREFFAKVVDAVMRFEVDANGRGTKVILHQGGRDMPGPRVN</sequence>
<name>A0ABP3P3F1_9PROT</name>
<dbReference type="Proteomes" id="UP001499951">
    <property type="component" value="Unassembled WGS sequence"/>
</dbReference>
<keyword evidence="6" id="KW-1185">Reference proteome</keyword>
<dbReference type="PANTHER" id="PTHR46825">
    <property type="entry name" value="D-ALANYL-D-ALANINE-CARBOXYPEPTIDASE/ENDOPEPTIDASE AMPH"/>
    <property type="match status" value="1"/>
</dbReference>
<dbReference type="InterPro" id="IPR012338">
    <property type="entry name" value="Beta-lactam/transpept-like"/>
</dbReference>
<dbReference type="SUPFAM" id="SSF56601">
    <property type="entry name" value="beta-lactamase/transpeptidase-like"/>
    <property type="match status" value="1"/>
</dbReference>
<dbReference type="Pfam" id="PF00144">
    <property type="entry name" value="Beta-lactamase"/>
    <property type="match status" value="1"/>
</dbReference>
<protein>
    <recommendedName>
        <fullName evidence="4">Beta-lactamase-related domain-containing protein</fullName>
    </recommendedName>
</protein>
<dbReference type="EMBL" id="BAAADD010000001">
    <property type="protein sequence ID" value="GAA0556429.1"/>
    <property type="molecule type" value="Genomic_DNA"/>
</dbReference>
<reference evidence="6" key="1">
    <citation type="journal article" date="2019" name="Int. J. Syst. Evol. Microbiol.">
        <title>The Global Catalogue of Microorganisms (GCM) 10K type strain sequencing project: providing services to taxonomists for standard genome sequencing and annotation.</title>
        <authorList>
            <consortium name="The Broad Institute Genomics Platform"/>
            <consortium name="The Broad Institute Genome Sequencing Center for Infectious Disease"/>
            <person name="Wu L."/>
            <person name="Ma J."/>
        </authorList>
    </citation>
    <scope>NUCLEOTIDE SEQUENCE [LARGE SCALE GENOMIC DNA]</scope>
    <source>
        <strain evidence="6">JCM 15089</strain>
    </source>
</reference>
<evidence type="ECO:0000256" key="2">
    <source>
        <dbReference type="ARBA" id="ARBA00023136"/>
    </source>
</evidence>
<gene>
    <name evidence="5" type="ORF">GCM10008942_01120</name>
</gene>
<evidence type="ECO:0000313" key="5">
    <source>
        <dbReference type="EMBL" id="GAA0556429.1"/>
    </source>
</evidence>
<dbReference type="RefSeq" id="WP_166930389.1">
    <property type="nucleotide sequence ID" value="NZ_BAAADD010000001.1"/>
</dbReference>
<proteinExistence type="predicted"/>
<feature type="chain" id="PRO_5046492088" description="Beta-lactamase-related domain-containing protein" evidence="3">
    <location>
        <begin position="24"/>
        <end position="450"/>
    </location>
</feature>
<evidence type="ECO:0000313" key="6">
    <source>
        <dbReference type="Proteomes" id="UP001499951"/>
    </source>
</evidence>
<evidence type="ECO:0000256" key="1">
    <source>
        <dbReference type="ARBA" id="ARBA00004370"/>
    </source>
</evidence>
<dbReference type="Gene3D" id="3.40.710.10">
    <property type="entry name" value="DD-peptidase/beta-lactamase superfamily"/>
    <property type="match status" value="1"/>
</dbReference>